<dbReference type="InterPro" id="IPR011009">
    <property type="entry name" value="Kinase-like_dom_sf"/>
</dbReference>
<organism evidence="2 3">
    <name type="scientific">Pseudo-nitzschia multistriata</name>
    <dbReference type="NCBI Taxonomy" id="183589"/>
    <lineage>
        <taxon>Eukaryota</taxon>
        <taxon>Sar</taxon>
        <taxon>Stramenopiles</taxon>
        <taxon>Ochrophyta</taxon>
        <taxon>Bacillariophyta</taxon>
        <taxon>Bacillariophyceae</taxon>
        <taxon>Bacillariophycidae</taxon>
        <taxon>Bacillariales</taxon>
        <taxon>Bacillariaceae</taxon>
        <taxon>Pseudo-nitzschia</taxon>
    </lineage>
</organism>
<dbReference type="AlphaFoldDB" id="A0A448Z8Y8"/>
<dbReference type="InterPro" id="IPR000719">
    <property type="entry name" value="Prot_kinase_dom"/>
</dbReference>
<evidence type="ECO:0000313" key="2">
    <source>
        <dbReference type="EMBL" id="VEU38476.1"/>
    </source>
</evidence>
<evidence type="ECO:0000259" key="1">
    <source>
        <dbReference type="PROSITE" id="PS50011"/>
    </source>
</evidence>
<sequence>MIPLDLDVCQKASRYATRVCQEMTKRSSLIKDLKKDCVPYFERDEIMPYLGDKLGKGGFNSVYELEKIELDETSPVNDDQRKQRSFVTQNIDQKLLAVKFLNESAMSNSNEFCNGAADLLLEAKYLSAISNHPHPSIISLHGVAAAGAAGFATGQMGGYFLVVDRLYDTLDKRIDIWKELKRRKLRHPSPSNPEDRISRLET</sequence>
<keyword evidence="3" id="KW-1185">Reference proteome</keyword>
<dbReference type="OrthoDB" id="192555at2759"/>
<dbReference type="GO" id="GO:0004672">
    <property type="term" value="F:protein kinase activity"/>
    <property type="evidence" value="ECO:0007669"/>
    <property type="project" value="InterPro"/>
</dbReference>
<accession>A0A448Z8Y8</accession>
<feature type="domain" description="Protein kinase" evidence="1">
    <location>
        <begin position="48"/>
        <end position="202"/>
    </location>
</feature>
<dbReference type="EMBL" id="CAACVS010000170">
    <property type="protein sequence ID" value="VEU38476.1"/>
    <property type="molecule type" value="Genomic_DNA"/>
</dbReference>
<name>A0A448Z8Y8_9STRA</name>
<evidence type="ECO:0000313" key="3">
    <source>
        <dbReference type="Proteomes" id="UP000291116"/>
    </source>
</evidence>
<dbReference type="Gene3D" id="3.30.200.20">
    <property type="entry name" value="Phosphorylase Kinase, domain 1"/>
    <property type="match status" value="1"/>
</dbReference>
<gene>
    <name evidence="2" type="ORF">PSNMU_V1.4_AUG-EV-PASAV3_0053190</name>
</gene>
<dbReference type="SUPFAM" id="SSF56112">
    <property type="entry name" value="Protein kinase-like (PK-like)"/>
    <property type="match status" value="1"/>
</dbReference>
<reference evidence="2 3" key="1">
    <citation type="submission" date="2019-01" db="EMBL/GenBank/DDBJ databases">
        <authorList>
            <person name="Ferrante I. M."/>
        </authorList>
    </citation>
    <scope>NUCLEOTIDE SEQUENCE [LARGE SCALE GENOMIC DNA]</scope>
    <source>
        <strain evidence="2 3">B856</strain>
    </source>
</reference>
<protein>
    <recommendedName>
        <fullName evidence="1">Protein kinase domain-containing protein</fullName>
    </recommendedName>
</protein>
<dbReference type="GO" id="GO:0005524">
    <property type="term" value="F:ATP binding"/>
    <property type="evidence" value="ECO:0007669"/>
    <property type="project" value="InterPro"/>
</dbReference>
<dbReference type="Proteomes" id="UP000291116">
    <property type="component" value="Unassembled WGS sequence"/>
</dbReference>
<proteinExistence type="predicted"/>
<dbReference type="PROSITE" id="PS50011">
    <property type="entry name" value="PROTEIN_KINASE_DOM"/>
    <property type="match status" value="1"/>
</dbReference>